<organism evidence="1 2">
    <name type="scientific">Eremothecium sinecaudum</name>
    <dbReference type="NCBI Taxonomy" id="45286"/>
    <lineage>
        <taxon>Eukaryota</taxon>
        <taxon>Fungi</taxon>
        <taxon>Dikarya</taxon>
        <taxon>Ascomycota</taxon>
        <taxon>Saccharomycotina</taxon>
        <taxon>Saccharomycetes</taxon>
        <taxon>Saccharomycetales</taxon>
        <taxon>Saccharomycetaceae</taxon>
        <taxon>Eremothecium</taxon>
    </lineage>
</organism>
<evidence type="ECO:0000313" key="1">
    <source>
        <dbReference type="EMBL" id="AMD22379.1"/>
    </source>
</evidence>
<protein>
    <submittedName>
        <fullName evidence="1">HGR040Cp</fullName>
    </submittedName>
</protein>
<dbReference type="EMBL" id="CP014247">
    <property type="protein sequence ID" value="AMD22379.1"/>
    <property type="molecule type" value="Genomic_DNA"/>
</dbReference>
<gene>
    <name evidence="1" type="ORF">AW171_hschr74414</name>
</gene>
<dbReference type="Proteomes" id="UP000243052">
    <property type="component" value="Chromosome vii"/>
</dbReference>
<keyword evidence="2" id="KW-1185">Reference proteome</keyword>
<evidence type="ECO:0000313" key="2">
    <source>
        <dbReference type="Proteomes" id="UP000243052"/>
    </source>
</evidence>
<reference evidence="1 2" key="1">
    <citation type="submission" date="2016-01" db="EMBL/GenBank/DDBJ databases">
        <title>Genome sequence of the yeast Holleya sinecauda.</title>
        <authorList>
            <person name="Dietrich F.S."/>
        </authorList>
    </citation>
    <scope>NUCLEOTIDE SEQUENCE [LARGE SCALE GENOMIC DNA]</scope>
    <source>
        <strain evidence="1 2">ATCC 58844</strain>
    </source>
</reference>
<dbReference type="OrthoDB" id="19690at2759"/>
<dbReference type="AlphaFoldDB" id="A0A0X8HVP3"/>
<accession>A0A0X8HVP3</accession>
<sequence>MLLTGNSSFCAVRLNAFPLTRTLFTTPRCQSWFSKLIYPPASTTGASSYAEVNINGPNKCFLPIRNYEELNETLLYSHTTPLILNFTFRGHQKADELTGALNKIVLYETERRINICDVEMDFINNREGVMRFGVTEIPTLVSVRKTLPVDYFCLSAQNGYVNWLQLKAWIEKNADKP</sequence>
<dbReference type="GeneID" id="28725729"/>
<dbReference type="RefSeq" id="XP_017989375.1">
    <property type="nucleotide sequence ID" value="XM_018133886.1"/>
</dbReference>
<name>A0A0X8HVP3_9SACH</name>
<proteinExistence type="predicted"/>